<accession>A0A0K2UXV4</accession>
<evidence type="ECO:0000313" key="1">
    <source>
        <dbReference type="EMBL" id="CDW42697.1"/>
    </source>
</evidence>
<feature type="non-terminal residue" evidence="1">
    <location>
        <position position="1"/>
    </location>
</feature>
<protein>
    <submittedName>
        <fullName evidence="1">Uncharacterized protein</fullName>
    </submittedName>
</protein>
<dbReference type="EMBL" id="HACA01025336">
    <property type="protein sequence ID" value="CDW42697.1"/>
    <property type="molecule type" value="Transcribed_RNA"/>
</dbReference>
<dbReference type="AlphaFoldDB" id="A0A0K2UXV4"/>
<organism evidence="1">
    <name type="scientific">Lepeophtheirus salmonis</name>
    <name type="common">Salmon louse</name>
    <name type="synonym">Caligus salmonis</name>
    <dbReference type="NCBI Taxonomy" id="72036"/>
    <lineage>
        <taxon>Eukaryota</taxon>
        <taxon>Metazoa</taxon>
        <taxon>Ecdysozoa</taxon>
        <taxon>Arthropoda</taxon>
        <taxon>Crustacea</taxon>
        <taxon>Multicrustacea</taxon>
        <taxon>Hexanauplia</taxon>
        <taxon>Copepoda</taxon>
        <taxon>Siphonostomatoida</taxon>
        <taxon>Caligidae</taxon>
        <taxon>Lepeophtheirus</taxon>
    </lineage>
</organism>
<reference evidence="1" key="1">
    <citation type="submission" date="2014-05" db="EMBL/GenBank/DDBJ databases">
        <authorList>
            <person name="Chronopoulou M."/>
        </authorList>
    </citation>
    <scope>NUCLEOTIDE SEQUENCE</scope>
    <source>
        <tissue evidence="1">Whole organism</tissue>
    </source>
</reference>
<name>A0A0K2UXV4_LEPSM</name>
<proteinExistence type="predicted"/>
<sequence length="64" mass="7379">LNHFEKINDKIDRTCLPEHTHDIYEGDFVILFAISTHSVVPGLSYGIKIYKNLSFEIFSNELPV</sequence>